<dbReference type="OrthoDB" id="8523426at2"/>
<dbReference type="SUPFAM" id="SSF56425">
    <property type="entry name" value="Succinate dehydrogenase/fumarate reductase flavoprotein, catalytic domain"/>
    <property type="match status" value="1"/>
</dbReference>
<evidence type="ECO:0000256" key="7">
    <source>
        <dbReference type="RuleBase" id="RU366062"/>
    </source>
</evidence>
<dbReference type="Gene3D" id="3.90.1010.20">
    <property type="match status" value="1"/>
</dbReference>
<dbReference type="InterPro" id="IPR036188">
    <property type="entry name" value="FAD/NAD-bd_sf"/>
</dbReference>
<dbReference type="InterPro" id="IPR003953">
    <property type="entry name" value="FAD-dep_OxRdtase_2_FAD-bd"/>
</dbReference>
<dbReference type="Gene3D" id="3.20.20.70">
    <property type="entry name" value="Aldolase class I"/>
    <property type="match status" value="1"/>
</dbReference>
<dbReference type="InterPro" id="IPR013785">
    <property type="entry name" value="Aldolase_TIM"/>
</dbReference>
<dbReference type="InterPro" id="IPR027477">
    <property type="entry name" value="Succ_DH/fumarate_Rdtase_cat_sf"/>
</dbReference>
<dbReference type="PANTHER" id="PTHR43400">
    <property type="entry name" value="FUMARATE REDUCTASE"/>
    <property type="match status" value="1"/>
</dbReference>
<evidence type="ECO:0000259" key="8">
    <source>
        <dbReference type="SMART" id="SM00900"/>
    </source>
</evidence>
<evidence type="ECO:0000256" key="3">
    <source>
        <dbReference type="ARBA" id="ARBA00008040"/>
    </source>
</evidence>
<dbReference type="Gene3D" id="3.90.700.10">
    <property type="entry name" value="Succinate dehydrogenase/fumarate reductase flavoprotein, catalytic domain"/>
    <property type="match status" value="1"/>
</dbReference>
<reference evidence="9 10" key="1">
    <citation type="submission" date="2018-10" db="EMBL/GenBank/DDBJ databases">
        <title>Horizontal transference of carbapenem resistance between Klebsiella pneumoniae and Kluyvera ascorbata during abdominal infection: a case report.</title>
        <authorList>
            <person name="Raro O.H.F."/>
            <person name="Lima-Morales D."/>
            <person name="Barth A.L."/>
            <person name="Paim T.G.S."/>
            <person name="Mott M.P."/>
            <person name="Riche C.V.W."/>
            <person name="Teixeira U.F."/>
            <person name="Waechter F."/>
            <person name="Dias C.A.G."/>
        </authorList>
    </citation>
    <scope>NUCLEOTIDE SEQUENCE [LARGE SCALE GENOMIC DNA]</scope>
    <source>
        <strain evidence="9 10">OT2</strain>
    </source>
</reference>
<dbReference type="Pfam" id="PF00724">
    <property type="entry name" value="Oxidored_FMN"/>
    <property type="match status" value="1"/>
</dbReference>
<sequence length="934" mass="100224">MNNQHRVLSSCTLPNGTELKNRLFMAPMTTCSGYYDGSVSSELVEYYRARAGLIGTIIVECCFVDDLGLAFPGALGIDSDDKIAGLAKIAEAIKSKGSKALLQIYHGGRMVDPKLIGGRTPVGPSAVAAPRDGAATPVALTTEEVEGMVGKFGDAVRRAIQAGFDGVEIHGANTYLIQQFYSPNSNQRDDEWGGSRDNRAKFPLAVLDITHKMVRQYADDAFIIGYRFSPEEMEVPGIRFDDTMYLLEKLAARGLDYLHFSVGATLRPSIVDTTDPTPLIEKYVAMRSETLAQVPVMGVGGVVNDSDIESAMDHGYDLIAVGRACIAYPDWAERIADGQTLDLFIDSTQREALNIPEPLWRFSLVEAMIRDMSVSVSKFKPGVFVEKVQDEAGELVINVSLETDRIADIELTGGVDQDVEFVTSFEEIRSRILDANTPHVDAISGATSQSEAVKKAVSKAMVKSSKALVAEEGGDTAAPKSYDVVVVGSGGAGLAAAIQAHDDGARVLIVEKMPTIGGNTIKASAGMNAAETRFQRVKGIQDSKELFYEETLKGGKNKNNPALLRRFVETAPQAIEWLADRGIMLNDITTTGGMSIDRTHRPKDGSAVGGYLISGLVRNVTKRQIDVMLDTSVVDIVMEEGEVAAVRLLTDEQETVTIQTRSIIVATGGFSANSEMVVKYRPDLAGFVTTNHKGATGGGIALLERIGAGTVDMGEIQIHPTVEQKTSYLVSESIRGGGAILVNQKGNRFFNEMETRDKVSAAIIALPEHYAYIVFDEHVRVKNKAADEYIAKGLVTSASTPAELAAKLGLDAEAFQATLTRYNGFVEKQDDEEFGRKTALRAPLNEGPFHAIQIAPGVHHTMGGVTINTDTCVLNANKQAIPGAYAAGEVVGGIHGGNRIGGNAVADIIIFGTLAGRQAAQRAQQVPWAMLESA</sequence>
<dbReference type="RefSeq" id="WP_123652175.1">
    <property type="nucleotide sequence ID" value="NZ_RHFN01000023.1"/>
</dbReference>
<keyword evidence="4 7" id="KW-0285">Flavoprotein</keyword>
<dbReference type="InterPro" id="IPR001155">
    <property type="entry name" value="OxRdtase_FMN_N"/>
</dbReference>
<dbReference type="SMART" id="SM00900">
    <property type="entry name" value="FMN_bind"/>
    <property type="match status" value="1"/>
</dbReference>
<dbReference type="CDD" id="cd04735">
    <property type="entry name" value="OYE_like_4_FMN"/>
    <property type="match status" value="1"/>
</dbReference>
<keyword evidence="6 7" id="KW-0560">Oxidoreductase</keyword>
<dbReference type="GO" id="GO:0016020">
    <property type="term" value="C:membrane"/>
    <property type="evidence" value="ECO:0007669"/>
    <property type="project" value="InterPro"/>
</dbReference>
<accession>A0A3N2RVI6</accession>
<dbReference type="Pfam" id="PF00890">
    <property type="entry name" value="FAD_binding_2"/>
    <property type="match status" value="1"/>
</dbReference>
<evidence type="ECO:0000256" key="1">
    <source>
        <dbReference type="ARBA" id="ARBA00001917"/>
    </source>
</evidence>
<comment type="cofactor">
    <cofactor evidence="1">
        <name>FMN</name>
        <dbReference type="ChEBI" id="CHEBI:58210"/>
    </cofactor>
</comment>
<keyword evidence="5 7" id="KW-0274">FAD</keyword>
<dbReference type="SUPFAM" id="SSF51905">
    <property type="entry name" value="FAD/NAD(P)-binding domain"/>
    <property type="match status" value="1"/>
</dbReference>
<organism evidence="9 10">
    <name type="scientific">Kluyvera ascorbata</name>
    <dbReference type="NCBI Taxonomy" id="51288"/>
    <lineage>
        <taxon>Bacteria</taxon>
        <taxon>Pseudomonadati</taxon>
        <taxon>Pseudomonadota</taxon>
        <taxon>Gammaproteobacteria</taxon>
        <taxon>Enterobacterales</taxon>
        <taxon>Enterobacteriaceae</taxon>
        <taxon>Kluyvera</taxon>
    </lineage>
</organism>
<dbReference type="NCBIfam" id="NF005064">
    <property type="entry name" value="PRK06481.1"/>
    <property type="match status" value="1"/>
</dbReference>
<evidence type="ECO:0000256" key="2">
    <source>
        <dbReference type="ARBA" id="ARBA00001974"/>
    </source>
</evidence>
<dbReference type="Gene3D" id="3.50.50.60">
    <property type="entry name" value="FAD/NAD(P)-binding domain"/>
    <property type="match status" value="1"/>
</dbReference>
<comment type="cofactor">
    <cofactor evidence="2">
        <name>FAD</name>
        <dbReference type="ChEBI" id="CHEBI:57692"/>
    </cofactor>
</comment>
<evidence type="ECO:0000313" key="10">
    <source>
        <dbReference type="Proteomes" id="UP000268051"/>
    </source>
</evidence>
<name>A0A3N2RVI6_9ENTR</name>
<evidence type="ECO:0000256" key="6">
    <source>
        <dbReference type="ARBA" id="ARBA00023002"/>
    </source>
</evidence>
<dbReference type="EMBL" id="RHFN01000023">
    <property type="protein sequence ID" value="ROU11385.1"/>
    <property type="molecule type" value="Genomic_DNA"/>
</dbReference>
<protein>
    <submittedName>
        <fullName evidence="9">Flavocytochrome c</fullName>
    </submittedName>
</protein>
<comment type="similarity">
    <text evidence="3 7">Belongs to the FAD-dependent oxidoreductase 2 family. FRD/SDH subfamily.</text>
</comment>
<dbReference type="InterPro" id="IPR050315">
    <property type="entry name" value="FAD-oxidoreductase_2"/>
</dbReference>
<evidence type="ECO:0000313" key="9">
    <source>
        <dbReference type="EMBL" id="ROU11385.1"/>
    </source>
</evidence>
<dbReference type="SUPFAM" id="SSF51395">
    <property type="entry name" value="FMN-linked oxidoreductases"/>
    <property type="match status" value="1"/>
</dbReference>
<dbReference type="GO" id="GO:0016627">
    <property type="term" value="F:oxidoreductase activity, acting on the CH-CH group of donors"/>
    <property type="evidence" value="ECO:0007669"/>
    <property type="project" value="UniProtKB-ARBA"/>
</dbReference>
<dbReference type="Pfam" id="PF04205">
    <property type="entry name" value="FMN_bind"/>
    <property type="match status" value="1"/>
</dbReference>
<dbReference type="InterPro" id="IPR007329">
    <property type="entry name" value="FMN-bd"/>
</dbReference>
<dbReference type="NCBIfam" id="TIGR01813">
    <property type="entry name" value="flavo_cyto_c"/>
    <property type="match status" value="1"/>
</dbReference>
<dbReference type="PRINTS" id="PR00368">
    <property type="entry name" value="FADPNR"/>
</dbReference>
<evidence type="ECO:0000256" key="4">
    <source>
        <dbReference type="ARBA" id="ARBA00022630"/>
    </source>
</evidence>
<gene>
    <name evidence="9" type="ORF">EB837_18350</name>
</gene>
<dbReference type="AlphaFoldDB" id="A0A3N2RVI6"/>
<proteinExistence type="inferred from homology"/>
<dbReference type="GO" id="GO:0010181">
    <property type="term" value="F:FMN binding"/>
    <property type="evidence" value="ECO:0007669"/>
    <property type="project" value="InterPro"/>
</dbReference>
<dbReference type="PANTHER" id="PTHR43400:SF7">
    <property type="entry name" value="FAD-DEPENDENT OXIDOREDUCTASE 2 FAD BINDING DOMAIN-CONTAINING PROTEIN"/>
    <property type="match status" value="1"/>
</dbReference>
<dbReference type="InterPro" id="IPR010960">
    <property type="entry name" value="Flavocytochrome_c"/>
</dbReference>
<feature type="domain" description="FMN-binding" evidence="8">
    <location>
        <begin position="391"/>
        <end position="464"/>
    </location>
</feature>
<comment type="caution">
    <text evidence="9">The sequence shown here is derived from an EMBL/GenBank/DDBJ whole genome shotgun (WGS) entry which is preliminary data.</text>
</comment>
<dbReference type="Proteomes" id="UP000268051">
    <property type="component" value="Unassembled WGS sequence"/>
</dbReference>
<evidence type="ECO:0000256" key="5">
    <source>
        <dbReference type="ARBA" id="ARBA00022827"/>
    </source>
</evidence>
<dbReference type="FunFam" id="3.90.700.10:FF:000007">
    <property type="entry name" value="NADH-dependent fumarate reductase"/>
    <property type="match status" value="1"/>
</dbReference>